<dbReference type="EMBL" id="JABANM010019341">
    <property type="protein sequence ID" value="KAF4724642.1"/>
    <property type="molecule type" value="Genomic_DNA"/>
</dbReference>
<gene>
    <name evidence="1" type="ORF">FOZ62_002317</name>
</gene>
<name>A0A7J6RWP7_PEROL</name>
<dbReference type="Proteomes" id="UP000574390">
    <property type="component" value="Unassembled WGS sequence"/>
</dbReference>
<evidence type="ECO:0000313" key="2">
    <source>
        <dbReference type="Proteomes" id="UP000574390"/>
    </source>
</evidence>
<reference evidence="1 2" key="1">
    <citation type="submission" date="2020-04" db="EMBL/GenBank/DDBJ databases">
        <title>Perkinsus olseni comparative genomics.</title>
        <authorList>
            <person name="Bogema D.R."/>
        </authorList>
    </citation>
    <scope>NUCLEOTIDE SEQUENCE [LARGE SCALE GENOMIC DNA]</scope>
    <source>
        <strain evidence="1">ATCC PRA-205</strain>
    </source>
</reference>
<proteinExistence type="predicted"/>
<sequence length="169" mass="18411">MTLTLVANPGMEEACKLDTVVGLLEWVGVDSLLGFSIAEKGYRGLISLGGGGSCLIGPAWLRGTCICIVTRLTTAIAGRPAAAWFDGDAAGVRIAPCFPTRPVVSEEGEVRRFWARRSIRRYSDFRNDHLNSEPLGETAEGDPTVGNFLIEARPLVKEEDRVVLLYRVF</sequence>
<organism evidence="1 2">
    <name type="scientific">Perkinsus olseni</name>
    <name type="common">Perkinsus atlanticus</name>
    <dbReference type="NCBI Taxonomy" id="32597"/>
    <lineage>
        <taxon>Eukaryota</taxon>
        <taxon>Sar</taxon>
        <taxon>Alveolata</taxon>
        <taxon>Perkinsozoa</taxon>
        <taxon>Perkinsea</taxon>
        <taxon>Perkinsida</taxon>
        <taxon>Perkinsidae</taxon>
        <taxon>Perkinsus</taxon>
    </lineage>
</organism>
<evidence type="ECO:0000313" key="1">
    <source>
        <dbReference type="EMBL" id="KAF4724642.1"/>
    </source>
</evidence>
<comment type="caution">
    <text evidence="1">The sequence shown here is derived from an EMBL/GenBank/DDBJ whole genome shotgun (WGS) entry which is preliminary data.</text>
</comment>
<protein>
    <submittedName>
        <fullName evidence="1">Uncharacterized protein</fullName>
    </submittedName>
</protein>
<dbReference type="AlphaFoldDB" id="A0A7J6RWP7"/>
<accession>A0A7J6RWP7</accession>